<sequence length="76" mass="8599">MLCFVPSFEIQSSVSTQERSEYGHQVSLEDRILSSPKSRLRLELAARAERHEKGGKSPIQQGVFIEFRCDPLFAAC</sequence>
<evidence type="ECO:0000313" key="1">
    <source>
        <dbReference type="EMBL" id="KAL2728028.1"/>
    </source>
</evidence>
<comment type="caution">
    <text evidence="1">The sequence shown here is derived from an EMBL/GenBank/DDBJ whole genome shotgun (WGS) entry which is preliminary data.</text>
</comment>
<accession>A0ABD2B5W8</accession>
<organism evidence="1 2">
    <name type="scientific">Vespula maculifrons</name>
    <name type="common">Eastern yellow jacket</name>
    <name type="synonym">Wasp</name>
    <dbReference type="NCBI Taxonomy" id="7453"/>
    <lineage>
        <taxon>Eukaryota</taxon>
        <taxon>Metazoa</taxon>
        <taxon>Ecdysozoa</taxon>
        <taxon>Arthropoda</taxon>
        <taxon>Hexapoda</taxon>
        <taxon>Insecta</taxon>
        <taxon>Pterygota</taxon>
        <taxon>Neoptera</taxon>
        <taxon>Endopterygota</taxon>
        <taxon>Hymenoptera</taxon>
        <taxon>Apocrita</taxon>
        <taxon>Aculeata</taxon>
        <taxon>Vespoidea</taxon>
        <taxon>Vespidae</taxon>
        <taxon>Vespinae</taxon>
        <taxon>Vespula</taxon>
    </lineage>
</organism>
<dbReference type="EMBL" id="JAYRBN010000100">
    <property type="protein sequence ID" value="KAL2728028.1"/>
    <property type="molecule type" value="Genomic_DNA"/>
</dbReference>
<keyword evidence="2" id="KW-1185">Reference proteome</keyword>
<dbReference type="Proteomes" id="UP001607303">
    <property type="component" value="Unassembled WGS sequence"/>
</dbReference>
<reference evidence="1 2" key="1">
    <citation type="journal article" date="2024" name="Ann. Entomol. Soc. Am.">
        <title>Genomic analyses of the southern and eastern yellowjacket wasps (Hymenoptera: Vespidae) reveal evolutionary signatures of social life.</title>
        <authorList>
            <person name="Catto M.A."/>
            <person name="Caine P.B."/>
            <person name="Orr S.E."/>
            <person name="Hunt B.G."/>
            <person name="Goodisman M.A.D."/>
        </authorList>
    </citation>
    <scope>NUCLEOTIDE SEQUENCE [LARGE SCALE GENOMIC DNA]</scope>
    <source>
        <strain evidence="1">232</strain>
        <tissue evidence="1">Head and thorax</tissue>
    </source>
</reference>
<name>A0ABD2B5W8_VESMC</name>
<dbReference type="AlphaFoldDB" id="A0ABD2B5W8"/>
<evidence type="ECO:0000313" key="2">
    <source>
        <dbReference type="Proteomes" id="UP001607303"/>
    </source>
</evidence>
<protein>
    <submittedName>
        <fullName evidence="1">Uncharacterized protein</fullName>
    </submittedName>
</protein>
<proteinExistence type="predicted"/>
<gene>
    <name evidence="1" type="ORF">V1477_017304</name>
</gene>